<feature type="compositionally biased region" description="Basic and acidic residues" evidence="1">
    <location>
        <begin position="1280"/>
        <end position="1289"/>
    </location>
</feature>
<evidence type="ECO:0000313" key="2">
    <source>
        <dbReference type="EMBL" id="CAD9231817.1"/>
    </source>
</evidence>
<feature type="compositionally biased region" description="Basic residues" evidence="1">
    <location>
        <begin position="1255"/>
        <end position="1264"/>
    </location>
</feature>
<feature type="compositionally biased region" description="Basic and acidic residues" evidence="1">
    <location>
        <begin position="1144"/>
        <end position="1154"/>
    </location>
</feature>
<dbReference type="EMBL" id="HBGH01007276">
    <property type="protein sequence ID" value="CAD9231818.1"/>
    <property type="molecule type" value="Transcribed_RNA"/>
</dbReference>
<name>A0A6T6BJG6_9RHOD</name>
<feature type="compositionally biased region" description="Low complexity" evidence="1">
    <location>
        <begin position="1129"/>
        <end position="1143"/>
    </location>
</feature>
<reference evidence="3" key="1">
    <citation type="submission" date="2021-01" db="EMBL/GenBank/DDBJ databases">
        <authorList>
            <person name="Corre E."/>
            <person name="Pelletier E."/>
            <person name="Niang G."/>
            <person name="Scheremetjew M."/>
            <person name="Finn R."/>
            <person name="Kale V."/>
            <person name="Holt S."/>
            <person name="Cochrane G."/>
            <person name="Meng A."/>
            <person name="Brown T."/>
            <person name="Cohen L."/>
        </authorList>
    </citation>
    <scope>NUCLEOTIDE SEQUENCE</scope>
    <source>
        <strain evidence="3">SAG 36.94</strain>
    </source>
</reference>
<sequence>MAAVEGSLVSAIPLANANMPSDQGMRGAEWRALFQEMQMIYMAGTWACTTLPIAARVQVFQRVTGAVADAVASIVDGDPEERVMARQRRTREIAMRAAIRRRRYTEPGAEDSLLAELEPDMDQVLCWGSAMQGRQAVVREALKARFGSALNAPAASMIAGAPVVLFLREKRIFNPLRSFVGLVGDNRMDQKDLEDDTHAFHLWQAACIGTSMVRLVEIPSSDQAGTVVSAIIKGDVLGAGLSPVLVVLRASMDSSLVTAITILRQVCDVYNSRLHVEGSALVLLCQPDPPSFARRCRHSAHSLLLEPSNWFRLPSPAAVTYMRGGSILSEDEREDEIVNFLAPATDSLPSVFALWSFLKRVGLMRIRILVEGATKLATQLLEALSGISNIEALAIGTGGNVVISHSMSRVERVMRKYKARERISQVNAAFLFELEEVASPLRLSLHDWEGQLWILFSPVRLLEEGSLSIPDMRDVQEFTKRLNEVSKLYEVAQGGVASFFTLASQNENISLVSESENILSSVFSFGCIRLIPEEIRRAWKGRHPAALKAADELLEALLQVVAPFSLPIHEDSRVEFVLAGTKNNRCLGCRPAPGLQTQEIPKLAAKAARLLNDATGKVIDSWRRQGAHSVVEAIALPVNHSTEEVSGHDGSIPEGPGREKLDENDTNATSAGHKSLATRQLTAGSDGEPEEEGSNADDGDDCEKEDDSEEVDRSAPNYHERGESHRNAKVSSRLRLEDQRENSPQTQRHDSKGTDESDGGDDEDIDERDNSQKENGMDDSSQKDSENYDYDDNEETMDETDGSEAEGHSRGRRGHGVGAHLGNRSSEGISRHGESRDPPVVARSKWSSERDQKKISGSLSATRTLGGIDDGTLSRNEISLATADSKSDSFSTSASWVGGFFRSKVDRAVIQPHGINHEGDEVLKGSEREHDAKDREDQREKRMTFGAQRDNDESLDAGDDSAAHTTDNEGEEEEDDVEGEGEEEEEEGEDEEEEDEEQEEGIHGEVGDGDEEFHDDEVGDDDKEENEDIRWNGGDGDDELDGVDTELDDENEDKDSDQHVGRNQNGMQESRKEVTSKRHRPRGYIAANRERRIRKIMDPPEQSSDSASSRGVRGLGFGWSFSRPPNRPSNPATESETSETQNETAHRSDEDDHASTGSGGEETNLNPPRTRGFGFSWFSRRQEGFVEAGLAQSEERSEESASSQGEEAEPSREQVRTTLLSTLLGRAGLTTFRSQQPTQNSSSSASNSPVDMSRTHRTPRRRSTGTRQGREWNSEDDLESHDSSSDHPQESGWFSRFHRQNPNEREVVEGSEGDDEGESESEEDAPEQSRLPSGDRAKSGRIGQSSWFSRSKDDGHRAQSGRPLMHTASPESWSETE</sequence>
<protein>
    <submittedName>
        <fullName evidence="3">Uncharacterized protein</fullName>
    </submittedName>
</protein>
<gene>
    <name evidence="2" type="ORF">CCAE0312_LOCUS3898</name>
    <name evidence="3" type="ORF">CCAE0312_LOCUS3899</name>
</gene>
<feature type="compositionally biased region" description="Acidic residues" evidence="1">
    <location>
        <begin position="756"/>
        <end position="767"/>
    </location>
</feature>
<feature type="compositionally biased region" description="Basic and acidic residues" evidence="1">
    <location>
        <begin position="734"/>
        <end position="755"/>
    </location>
</feature>
<feature type="region of interest" description="Disordered" evidence="1">
    <location>
        <begin position="911"/>
        <end position="1377"/>
    </location>
</feature>
<feature type="compositionally biased region" description="Acidic residues" evidence="1">
    <location>
        <begin position="968"/>
        <end position="999"/>
    </location>
</feature>
<evidence type="ECO:0000313" key="3">
    <source>
        <dbReference type="EMBL" id="CAD9231818.1"/>
    </source>
</evidence>
<feature type="compositionally biased region" description="Acidic residues" evidence="1">
    <location>
        <begin position="1035"/>
        <end position="1055"/>
    </location>
</feature>
<feature type="compositionally biased region" description="Acidic residues" evidence="1">
    <location>
        <begin position="687"/>
        <end position="710"/>
    </location>
</feature>
<dbReference type="EMBL" id="HBGH01007275">
    <property type="protein sequence ID" value="CAD9231817.1"/>
    <property type="molecule type" value="Transcribed_RNA"/>
</dbReference>
<feature type="compositionally biased region" description="Acidic residues" evidence="1">
    <location>
        <begin position="787"/>
        <end position="804"/>
    </location>
</feature>
<organism evidence="3">
    <name type="scientific">Compsopogon caeruleus</name>
    <dbReference type="NCBI Taxonomy" id="31354"/>
    <lineage>
        <taxon>Eukaryota</taxon>
        <taxon>Rhodophyta</taxon>
        <taxon>Compsopogonophyceae</taxon>
        <taxon>Compsopogonales</taxon>
        <taxon>Compsopogonaceae</taxon>
        <taxon>Compsopogon</taxon>
    </lineage>
</organism>
<feature type="compositionally biased region" description="Acidic residues" evidence="1">
    <location>
        <begin position="1007"/>
        <end position="1027"/>
    </location>
</feature>
<feature type="compositionally biased region" description="Low complexity" evidence="1">
    <location>
        <begin position="1234"/>
        <end position="1249"/>
    </location>
</feature>
<accession>A0A6T6BJG6</accession>
<evidence type="ECO:0000256" key="1">
    <source>
        <dbReference type="SAM" id="MobiDB-lite"/>
    </source>
</evidence>
<feature type="compositionally biased region" description="Acidic residues" evidence="1">
    <location>
        <begin position="1309"/>
        <end position="1326"/>
    </location>
</feature>
<feature type="compositionally biased region" description="Basic and acidic residues" evidence="1">
    <location>
        <begin position="768"/>
        <end position="786"/>
    </location>
</feature>
<proteinExistence type="predicted"/>
<feature type="region of interest" description="Disordered" evidence="1">
    <location>
        <begin position="640"/>
        <end position="873"/>
    </location>
</feature>
<feature type="compositionally biased region" description="Basic and acidic residues" evidence="1">
    <location>
        <begin position="915"/>
        <end position="943"/>
    </location>
</feature>
<feature type="compositionally biased region" description="Polar residues" evidence="1">
    <location>
        <begin position="666"/>
        <end position="683"/>
    </location>
</feature>